<organism evidence="1 2">
    <name type="scientific">Sphingobacterium paludis</name>
    <dbReference type="NCBI Taxonomy" id="1476465"/>
    <lineage>
        <taxon>Bacteria</taxon>
        <taxon>Pseudomonadati</taxon>
        <taxon>Bacteroidota</taxon>
        <taxon>Sphingobacteriia</taxon>
        <taxon>Sphingobacteriales</taxon>
        <taxon>Sphingobacteriaceae</taxon>
        <taxon>Sphingobacterium</taxon>
    </lineage>
</organism>
<proteinExistence type="predicted"/>
<accession>A0A4R7D8Z4</accession>
<dbReference type="Proteomes" id="UP000294752">
    <property type="component" value="Unassembled WGS sequence"/>
</dbReference>
<dbReference type="EMBL" id="SNZV01000001">
    <property type="protein sequence ID" value="TDS17753.1"/>
    <property type="molecule type" value="Genomic_DNA"/>
</dbReference>
<evidence type="ECO:0000313" key="2">
    <source>
        <dbReference type="Proteomes" id="UP000294752"/>
    </source>
</evidence>
<keyword evidence="2" id="KW-1185">Reference proteome</keyword>
<dbReference type="AlphaFoldDB" id="A0A4R7D8Z4"/>
<dbReference type="RefSeq" id="WP_166637759.1">
    <property type="nucleotide sequence ID" value="NZ_SNZV01000001.1"/>
</dbReference>
<sequence length="47" mass="5208">MKMLNLSSKTNIDKDVQCTNTGRAYLVQSLGMSLTKAYPEVLDADSR</sequence>
<name>A0A4R7D8Z4_9SPHI</name>
<gene>
    <name evidence="1" type="ORF">B0I21_101626</name>
</gene>
<reference evidence="1 2" key="1">
    <citation type="submission" date="2019-03" db="EMBL/GenBank/DDBJ databases">
        <title>Genomic Encyclopedia of Type Strains, Phase III (KMG-III): the genomes of soil and plant-associated and newly described type strains.</title>
        <authorList>
            <person name="Whitman W."/>
        </authorList>
    </citation>
    <scope>NUCLEOTIDE SEQUENCE [LARGE SCALE GENOMIC DNA]</scope>
    <source>
        <strain evidence="1 2">CGMCC 1.12801</strain>
    </source>
</reference>
<evidence type="ECO:0000313" key="1">
    <source>
        <dbReference type="EMBL" id="TDS17753.1"/>
    </source>
</evidence>
<protein>
    <submittedName>
        <fullName evidence="1">Uncharacterized protein</fullName>
    </submittedName>
</protein>
<comment type="caution">
    <text evidence="1">The sequence shown here is derived from an EMBL/GenBank/DDBJ whole genome shotgun (WGS) entry which is preliminary data.</text>
</comment>